<reference evidence="4" key="1">
    <citation type="submission" date="2016-06" db="EMBL/GenBank/DDBJ databases">
        <title>Complete genome sequence of Actinoalloteichus fjordicus DSM 46855 (=ADI127-17), type strain of the new species Actinoalloteichus fjordicus.</title>
        <authorList>
            <person name="Ruckert C."/>
            <person name="Nouioui I."/>
            <person name="Willmese J."/>
            <person name="van Wezel G."/>
            <person name="Klenk H.-P."/>
            <person name="Kalinowski J."/>
            <person name="Zotchev S.B."/>
        </authorList>
    </citation>
    <scope>NUCLEOTIDE SEQUENCE [LARGE SCALE GENOMIC DNA]</scope>
    <source>
        <strain evidence="4">ADI127-7</strain>
    </source>
</reference>
<organism evidence="3 4">
    <name type="scientific">Actinoalloteichus fjordicus</name>
    <dbReference type="NCBI Taxonomy" id="1612552"/>
    <lineage>
        <taxon>Bacteria</taxon>
        <taxon>Bacillati</taxon>
        <taxon>Actinomycetota</taxon>
        <taxon>Actinomycetes</taxon>
        <taxon>Pseudonocardiales</taxon>
        <taxon>Pseudonocardiaceae</taxon>
        <taxon>Actinoalloteichus</taxon>
    </lineage>
</organism>
<dbReference type="InterPro" id="IPR012495">
    <property type="entry name" value="TadE-like_dom"/>
</dbReference>
<dbReference type="AlphaFoldDB" id="A0AAC9PSQ8"/>
<evidence type="ECO:0000313" key="4">
    <source>
        <dbReference type="Proteomes" id="UP000185511"/>
    </source>
</evidence>
<gene>
    <name evidence="3" type="ORF">UA74_16135</name>
</gene>
<name>A0AAC9PSQ8_9PSEU</name>
<evidence type="ECO:0000256" key="1">
    <source>
        <dbReference type="SAM" id="Phobius"/>
    </source>
</evidence>
<feature type="transmembrane region" description="Helical" evidence="1">
    <location>
        <begin position="6"/>
        <end position="25"/>
    </location>
</feature>
<feature type="domain" description="TadE-like" evidence="2">
    <location>
        <begin position="2"/>
        <end position="40"/>
    </location>
</feature>
<dbReference type="Proteomes" id="UP000185511">
    <property type="component" value="Chromosome"/>
</dbReference>
<protein>
    <submittedName>
        <fullName evidence="3">TadE-like protein</fullName>
    </submittedName>
</protein>
<evidence type="ECO:0000259" key="2">
    <source>
        <dbReference type="Pfam" id="PF07811"/>
    </source>
</evidence>
<evidence type="ECO:0000313" key="3">
    <source>
        <dbReference type="EMBL" id="APU15275.1"/>
    </source>
</evidence>
<proteinExistence type="predicted"/>
<keyword evidence="1" id="KW-0472">Membrane</keyword>
<dbReference type="KEGG" id="acad:UA74_16135"/>
<keyword evidence="4" id="KW-1185">Reference proteome</keyword>
<sequence>MEVTLLTPVLIMLLVFVAVVIHRGVTARLRLDDAAHQAARAASIERSAAGARTAARTAVTETLGSGDVVCQSPNVDLDTTGLTAGGAVTATVTCTLDLGDALLLGVPTRTLSASATEVVDTWRAADTTETTGDRR</sequence>
<keyword evidence="1" id="KW-0812">Transmembrane</keyword>
<accession>A0AAC9PSQ8</accession>
<dbReference type="Pfam" id="PF07811">
    <property type="entry name" value="TadE"/>
    <property type="match status" value="1"/>
</dbReference>
<keyword evidence="1" id="KW-1133">Transmembrane helix</keyword>
<dbReference type="EMBL" id="CP016076">
    <property type="protein sequence ID" value="APU15275.1"/>
    <property type="molecule type" value="Genomic_DNA"/>
</dbReference>